<sequence>MNVRNVITLLTLLFLPAVAFAFGNDAAVKAQAELISAIQKLIYIGSFLIGLIVMVSGGYKMKAMTDNNQQTNIFSAPIMSILVGVIMMNSSEALSVYGATLFSADEFCLVIDDGSINDSCMSTELSGLTGELKSRIEKLSGGNTAEIFMDKIQIIIGIFQIIGLIYFLVGAYGLVQVANGSSKDSGYGKPIITMFASALIVDIPHTAQMAIDTLEKIGINF</sequence>
<keyword evidence="1" id="KW-1133">Transmembrane helix</keyword>
<feature type="transmembrane region" description="Helical" evidence="1">
    <location>
        <begin position="152"/>
        <end position="175"/>
    </location>
</feature>
<dbReference type="RefSeq" id="WP_177008004.1">
    <property type="nucleotide sequence ID" value="NZ_JACAQH010000027.1"/>
</dbReference>
<reference evidence="3 4" key="1">
    <citation type="submission" date="2020-04" db="EMBL/GenBank/DDBJ databases">
        <title>Molecular characterization of pseudomonads from Agaricus bisporus reveal novel blotch 2 pathogens in Western Europe.</title>
        <authorList>
            <person name="Taparia T."/>
            <person name="Krijger M."/>
            <person name="Haynes E."/>
            <person name="Elpinstone J.G."/>
            <person name="Noble R."/>
            <person name="Van Der Wolf J."/>
        </authorList>
    </citation>
    <scope>NUCLEOTIDE SEQUENCE [LARGE SCALE GENOMIC DNA]</scope>
    <source>
        <strain evidence="3 4">IPO3746</strain>
    </source>
</reference>
<keyword evidence="1" id="KW-0472">Membrane</keyword>
<dbReference type="EMBL" id="JACAQK010000025">
    <property type="protein sequence ID" value="NWD39477.1"/>
    <property type="molecule type" value="Genomic_DNA"/>
</dbReference>
<protein>
    <submittedName>
        <fullName evidence="3">Uncharacterized protein</fullName>
    </submittedName>
</protein>
<keyword evidence="2" id="KW-0732">Signal</keyword>
<evidence type="ECO:0000313" key="3">
    <source>
        <dbReference type="EMBL" id="NWD39477.1"/>
    </source>
</evidence>
<evidence type="ECO:0000256" key="1">
    <source>
        <dbReference type="SAM" id="Phobius"/>
    </source>
</evidence>
<feature type="transmembrane region" description="Helical" evidence="1">
    <location>
        <begin position="37"/>
        <end position="59"/>
    </location>
</feature>
<dbReference type="AlphaFoldDB" id="A0A7Y8ASX0"/>
<comment type="caution">
    <text evidence="3">The sequence shown here is derived from an EMBL/GenBank/DDBJ whole genome shotgun (WGS) entry which is preliminary data.</text>
</comment>
<gene>
    <name evidence="3" type="ORF">HX787_26825</name>
</gene>
<accession>A0A7Y8ASX0</accession>
<feature type="signal peptide" evidence="2">
    <location>
        <begin position="1"/>
        <end position="21"/>
    </location>
</feature>
<evidence type="ECO:0000256" key="2">
    <source>
        <dbReference type="SAM" id="SignalP"/>
    </source>
</evidence>
<feature type="transmembrane region" description="Helical" evidence="1">
    <location>
        <begin position="71"/>
        <end position="88"/>
    </location>
</feature>
<keyword evidence="1" id="KW-0812">Transmembrane</keyword>
<dbReference type="Proteomes" id="UP000549134">
    <property type="component" value="Unassembled WGS sequence"/>
</dbReference>
<proteinExistence type="predicted"/>
<evidence type="ECO:0000313" key="4">
    <source>
        <dbReference type="Proteomes" id="UP000549134"/>
    </source>
</evidence>
<name>A0A7Y8ASX0_PSETO</name>
<feature type="chain" id="PRO_5031542164" evidence="2">
    <location>
        <begin position="22"/>
        <end position="221"/>
    </location>
</feature>
<organism evidence="3 4">
    <name type="scientific">Pseudomonas tolaasii</name>
    <dbReference type="NCBI Taxonomy" id="29442"/>
    <lineage>
        <taxon>Bacteria</taxon>
        <taxon>Pseudomonadati</taxon>
        <taxon>Pseudomonadota</taxon>
        <taxon>Gammaproteobacteria</taxon>
        <taxon>Pseudomonadales</taxon>
        <taxon>Pseudomonadaceae</taxon>
        <taxon>Pseudomonas</taxon>
    </lineage>
</organism>